<dbReference type="AlphaFoldDB" id="A0AAI8YJN0"/>
<evidence type="ECO:0000313" key="2">
    <source>
        <dbReference type="Proteomes" id="UP001295740"/>
    </source>
</evidence>
<comment type="caution">
    <text evidence="1">The sequence shown here is derived from an EMBL/GenBank/DDBJ whole genome shotgun (WGS) entry which is preliminary data.</text>
</comment>
<name>A0AAI8YJN0_9PEZI</name>
<protein>
    <submittedName>
        <fullName evidence="1">Uu.00g083580.m01.CDS01</fullName>
    </submittedName>
</protein>
<dbReference type="Proteomes" id="UP001295740">
    <property type="component" value="Unassembled WGS sequence"/>
</dbReference>
<evidence type="ECO:0000313" key="1">
    <source>
        <dbReference type="EMBL" id="CAJ2507172.1"/>
    </source>
</evidence>
<sequence length="86" mass="9014">MATTPRTQPEGTQGTELMLNACEVEILAKVWPTSHPAAAVLPLSPVRTSRSDADARTLSPRCLRTIKKQMLDVDASAAAAAIAAAT</sequence>
<gene>
    <name evidence="1" type="ORF">KHLLAP_LOCUS7640</name>
</gene>
<dbReference type="EMBL" id="CAUWAG010000010">
    <property type="protein sequence ID" value="CAJ2507172.1"/>
    <property type="molecule type" value="Genomic_DNA"/>
</dbReference>
<reference evidence="1" key="1">
    <citation type="submission" date="2023-10" db="EMBL/GenBank/DDBJ databases">
        <authorList>
            <person name="Hackl T."/>
        </authorList>
    </citation>
    <scope>NUCLEOTIDE SEQUENCE</scope>
</reference>
<proteinExistence type="predicted"/>
<keyword evidence="2" id="KW-1185">Reference proteome</keyword>
<organism evidence="1 2">
    <name type="scientific">Anthostomella pinea</name>
    <dbReference type="NCBI Taxonomy" id="933095"/>
    <lineage>
        <taxon>Eukaryota</taxon>
        <taxon>Fungi</taxon>
        <taxon>Dikarya</taxon>
        <taxon>Ascomycota</taxon>
        <taxon>Pezizomycotina</taxon>
        <taxon>Sordariomycetes</taxon>
        <taxon>Xylariomycetidae</taxon>
        <taxon>Xylariales</taxon>
        <taxon>Xylariaceae</taxon>
        <taxon>Anthostomella</taxon>
    </lineage>
</organism>
<accession>A0AAI8YJN0</accession>